<dbReference type="InterPro" id="IPR036890">
    <property type="entry name" value="HATPase_C_sf"/>
</dbReference>
<organism evidence="10 11">
    <name type="scientific">Mesobaculum littorinae</name>
    <dbReference type="NCBI Taxonomy" id="2486419"/>
    <lineage>
        <taxon>Bacteria</taxon>
        <taxon>Pseudomonadati</taxon>
        <taxon>Pseudomonadota</taxon>
        <taxon>Alphaproteobacteria</taxon>
        <taxon>Rhodobacterales</taxon>
        <taxon>Roseobacteraceae</taxon>
        <taxon>Mesobaculum</taxon>
    </lineage>
</organism>
<protein>
    <recommendedName>
        <fullName evidence="2">histidine kinase</fullName>
        <ecNumber evidence="2">2.7.13.3</ecNumber>
    </recommendedName>
</protein>
<dbReference type="Gene3D" id="3.30.565.10">
    <property type="entry name" value="Histidine kinase-like ATPase, C-terminal domain"/>
    <property type="match status" value="1"/>
</dbReference>
<keyword evidence="4" id="KW-0808">Transferase</keyword>
<dbReference type="GO" id="GO:0000155">
    <property type="term" value="F:phosphorelay sensor kinase activity"/>
    <property type="evidence" value="ECO:0007669"/>
    <property type="project" value="InterPro"/>
</dbReference>
<dbReference type="FunFam" id="1.10.287.130:FF:000001">
    <property type="entry name" value="Two-component sensor histidine kinase"/>
    <property type="match status" value="1"/>
</dbReference>
<dbReference type="FunFam" id="3.30.565.10:FF:000006">
    <property type="entry name" value="Sensor histidine kinase WalK"/>
    <property type="match status" value="1"/>
</dbReference>
<evidence type="ECO:0000256" key="8">
    <source>
        <dbReference type="SAM" id="Phobius"/>
    </source>
</evidence>
<evidence type="ECO:0000313" key="11">
    <source>
        <dbReference type="Proteomes" id="UP000285908"/>
    </source>
</evidence>
<feature type="transmembrane region" description="Helical" evidence="8">
    <location>
        <begin position="178"/>
        <end position="199"/>
    </location>
</feature>
<dbReference type="PANTHER" id="PTHR43711">
    <property type="entry name" value="TWO-COMPONENT HISTIDINE KINASE"/>
    <property type="match status" value="1"/>
</dbReference>
<dbReference type="Pfam" id="PF02518">
    <property type="entry name" value="HATPase_c"/>
    <property type="match status" value="1"/>
</dbReference>
<comment type="catalytic activity">
    <reaction evidence="1">
        <text>ATP + protein L-histidine = ADP + protein N-phospho-L-histidine.</text>
        <dbReference type="EC" id="2.7.13.3"/>
    </reaction>
</comment>
<dbReference type="OrthoDB" id="7179697at2"/>
<dbReference type="RefSeq" id="WP_127905799.1">
    <property type="nucleotide sequence ID" value="NZ_RQXX01000002.1"/>
</dbReference>
<feature type="transmembrane region" description="Helical" evidence="8">
    <location>
        <begin position="7"/>
        <end position="28"/>
    </location>
</feature>
<evidence type="ECO:0000256" key="1">
    <source>
        <dbReference type="ARBA" id="ARBA00000085"/>
    </source>
</evidence>
<evidence type="ECO:0000259" key="9">
    <source>
        <dbReference type="PROSITE" id="PS50109"/>
    </source>
</evidence>
<dbReference type="SUPFAM" id="SSF47384">
    <property type="entry name" value="Homodimeric domain of signal transducing histidine kinase"/>
    <property type="match status" value="1"/>
</dbReference>
<keyword evidence="11" id="KW-1185">Reference proteome</keyword>
<keyword evidence="8" id="KW-0812">Transmembrane</keyword>
<dbReference type="InterPro" id="IPR004358">
    <property type="entry name" value="Sig_transdc_His_kin-like_C"/>
</dbReference>
<dbReference type="PANTHER" id="PTHR43711:SF1">
    <property type="entry name" value="HISTIDINE KINASE 1"/>
    <property type="match status" value="1"/>
</dbReference>
<dbReference type="PROSITE" id="PS50109">
    <property type="entry name" value="HIS_KIN"/>
    <property type="match status" value="1"/>
</dbReference>
<dbReference type="InterPro" id="IPR005467">
    <property type="entry name" value="His_kinase_dom"/>
</dbReference>
<sequence>MLVQIRLFRWFAILTILVTLCLVALGLFRLQDEIDELAETKRAGPTWIANQMEFELLRFTQALARFAQGAPEVTPDNVVFRFDILWSRHAVAVEGQSGRPAAAETDEAAVLDALGDELRRQEASVIDLSPGDVVEAERLLAVFLPYGDPLHDYTLAAKDEQAAVALAARSDLAFYSQISVYLSLAMGVASLILAVQFFVESRFHKRISMENAELLEKSQAAYRAKSQFLATVSHELRTPVTSIKGTLGLIKGGMLGELSDKMRRMVEIAHGNSERLASMINDILDFEKAESGELSYRFEILDLVTVVDEAVEANRDFEAHRRVSVVFERPAGPIWVDGDGFRLVQLVANLLSNAVKFSEPGQEVIVGVTKVGEAARVSVRDYGSGIPDDFKRRVFERFTQADSSDTRKVGGTGLGMSISRAIAENHNGRVHFESKIGMGSTFYFDIPLAPQDAVAHRDSAA</sequence>
<proteinExistence type="predicted"/>
<accession>A0A438AIY2</accession>
<dbReference type="Pfam" id="PF00512">
    <property type="entry name" value="HisKA"/>
    <property type="match status" value="1"/>
</dbReference>
<evidence type="ECO:0000256" key="4">
    <source>
        <dbReference type="ARBA" id="ARBA00022679"/>
    </source>
</evidence>
<keyword evidence="3" id="KW-0597">Phosphoprotein</keyword>
<dbReference type="Proteomes" id="UP000285908">
    <property type="component" value="Unassembled WGS sequence"/>
</dbReference>
<evidence type="ECO:0000256" key="3">
    <source>
        <dbReference type="ARBA" id="ARBA00022553"/>
    </source>
</evidence>
<dbReference type="InterPro" id="IPR003594">
    <property type="entry name" value="HATPase_dom"/>
</dbReference>
<dbReference type="Gene3D" id="1.10.287.130">
    <property type="match status" value="1"/>
</dbReference>
<dbReference type="SMART" id="SM00387">
    <property type="entry name" value="HATPase_c"/>
    <property type="match status" value="1"/>
</dbReference>
<comment type="caution">
    <text evidence="10">The sequence shown here is derived from an EMBL/GenBank/DDBJ whole genome shotgun (WGS) entry which is preliminary data.</text>
</comment>
<dbReference type="AlphaFoldDB" id="A0A438AIY2"/>
<evidence type="ECO:0000256" key="6">
    <source>
        <dbReference type="ARBA" id="ARBA00023012"/>
    </source>
</evidence>
<dbReference type="InterPro" id="IPR003661">
    <property type="entry name" value="HisK_dim/P_dom"/>
</dbReference>
<dbReference type="CDD" id="cd00082">
    <property type="entry name" value="HisKA"/>
    <property type="match status" value="1"/>
</dbReference>
<keyword evidence="5 10" id="KW-0418">Kinase</keyword>
<dbReference type="SMART" id="SM00388">
    <property type="entry name" value="HisKA"/>
    <property type="match status" value="1"/>
</dbReference>
<dbReference type="SUPFAM" id="SSF55874">
    <property type="entry name" value="ATPase domain of HSP90 chaperone/DNA topoisomerase II/histidine kinase"/>
    <property type="match status" value="1"/>
</dbReference>
<dbReference type="CDD" id="cd16922">
    <property type="entry name" value="HATPase_EvgS-ArcB-TorS-like"/>
    <property type="match status" value="1"/>
</dbReference>
<gene>
    <name evidence="10" type="ORF">EKE94_06535</name>
</gene>
<keyword evidence="6" id="KW-0902">Two-component regulatory system</keyword>
<dbReference type="InterPro" id="IPR050736">
    <property type="entry name" value="Sensor_HK_Regulatory"/>
</dbReference>
<keyword evidence="7 8" id="KW-0472">Membrane</keyword>
<evidence type="ECO:0000256" key="2">
    <source>
        <dbReference type="ARBA" id="ARBA00012438"/>
    </source>
</evidence>
<dbReference type="InterPro" id="IPR036097">
    <property type="entry name" value="HisK_dim/P_sf"/>
</dbReference>
<name>A0A438AIY2_9RHOB</name>
<dbReference type="EC" id="2.7.13.3" evidence="2"/>
<evidence type="ECO:0000256" key="7">
    <source>
        <dbReference type="ARBA" id="ARBA00023136"/>
    </source>
</evidence>
<evidence type="ECO:0000256" key="5">
    <source>
        <dbReference type="ARBA" id="ARBA00022777"/>
    </source>
</evidence>
<feature type="domain" description="Histidine kinase" evidence="9">
    <location>
        <begin position="231"/>
        <end position="450"/>
    </location>
</feature>
<dbReference type="PRINTS" id="PR00344">
    <property type="entry name" value="BCTRLSENSOR"/>
</dbReference>
<reference evidence="10 11" key="1">
    <citation type="submission" date="2018-11" db="EMBL/GenBank/DDBJ databases">
        <title>Mesobaculum littorinae gen. nov., sp. nov., isolated from Littorina scabra that represents a novel genus of the order Rhodobacteraceae.</title>
        <authorList>
            <person name="Li F."/>
        </authorList>
    </citation>
    <scope>NUCLEOTIDE SEQUENCE [LARGE SCALE GENOMIC DNA]</scope>
    <source>
        <strain evidence="10 11">M0103</strain>
    </source>
</reference>
<dbReference type="EMBL" id="RQXX01000002">
    <property type="protein sequence ID" value="RVV98567.1"/>
    <property type="molecule type" value="Genomic_DNA"/>
</dbReference>
<evidence type="ECO:0000313" key="10">
    <source>
        <dbReference type="EMBL" id="RVV98567.1"/>
    </source>
</evidence>
<keyword evidence="8" id="KW-1133">Transmembrane helix</keyword>